<evidence type="ECO:0000313" key="8">
    <source>
        <dbReference type="EMBL" id="EWY41803.1"/>
    </source>
</evidence>
<evidence type="ECO:0000256" key="3">
    <source>
        <dbReference type="ARBA" id="ARBA00023027"/>
    </source>
</evidence>
<dbReference type="GO" id="GO:0016639">
    <property type="term" value="F:oxidoreductase activity, acting on the CH-NH2 group of donors, NAD or NADP as acceptor"/>
    <property type="evidence" value="ECO:0007669"/>
    <property type="project" value="InterPro"/>
</dbReference>
<dbReference type="STRING" id="1385369.N825_25140"/>
<dbReference type="FunFam" id="3.40.50.10860:FF:000010">
    <property type="entry name" value="Leucine dehydrogenase"/>
    <property type="match status" value="1"/>
</dbReference>
<dbReference type="PANTHER" id="PTHR42722:SF1">
    <property type="entry name" value="VALINE DEHYDROGENASE"/>
    <property type="match status" value="1"/>
</dbReference>
<evidence type="ECO:0000256" key="2">
    <source>
        <dbReference type="ARBA" id="ARBA00023002"/>
    </source>
</evidence>
<feature type="domain" description="Glutamate/phenylalanine/leucine/valine/L-tryptophan dehydrogenase C-terminal" evidence="7">
    <location>
        <begin position="141"/>
        <end position="346"/>
    </location>
</feature>
<dbReference type="PIRSF" id="PIRSF000188">
    <property type="entry name" value="Phe_leu_dh"/>
    <property type="match status" value="1"/>
</dbReference>
<evidence type="ECO:0000256" key="5">
    <source>
        <dbReference type="PIRSR" id="PIRSR000188-2"/>
    </source>
</evidence>
<dbReference type="Pfam" id="PF00208">
    <property type="entry name" value="ELFV_dehydrog"/>
    <property type="match status" value="2"/>
</dbReference>
<dbReference type="InterPro" id="IPR016211">
    <property type="entry name" value="Glu/Phe/Leu/Val/Trp_DH_bac/arc"/>
</dbReference>
<evidence type="ECO:0000256" key="1">
    <source>
        <dbReference type="ARBA" id="ARBA00006382"/>
    </source>
</evidence>
<sequence length="348" mass="36857">MAVFSMRDFDGHEQIIFASDPETGLRAIIAIHDTSRGPALGGCRMWDYASEDLAVEDALRLSRGMTYKNALADLPFGGGKSVIIGNARTAKTPGLMAAMGRAVDRLAGRYIIAEDVGTSVDDMAVIRGVTRHVAGLRDGSGDPSPATARGVFVGIKAAVQHRLRRNSLDGLRVSVQGLGHVGWELCRQLAAEGARLSVSDIRTEAVERAVVSFGATPVEAERIFDVDADVFAPCALGAVIDDGTLPRLRAAIVAGSANNQLAEARHGAELARRGILYAPDFVINGGGVINISHEAGANGYDRAAAFAHVDRIHDILLDIFKRADAEGVPTNLAADRIAEERFRPSGIS</sequence>
<dbReference type="CDD" id="cd01075">
    <property type="entry name" value="NAD_bind_Leu_Phe_Val_DH"/>
    <property type="match status" value="1"/>
</dbReference>
<accession>W9HD27</accession>
<protein>
    <submittedName>
        <fullName evidence="8">Leucine dehydrogenase</fullName>
    </submittedName>
</protein>
<dbReference type="PANTHER" id="PTHR42722">
    <property type="entry name" value="LEUCINE DEHYDROGENASE"/>
    <property type="match status" value="1"/>
</dbReference>
<dbReference type="InterPro" id="IPR006097">
    <property type="entry name" value="Glu/Leu/Phe/Val/Trp_DH_dimer"/>
</dbReference>
<dbReference type="GO" id="GO:0006520">
    <property type="term" value="P:amino acid metabolic process"/>
    <property type="evidence" value="ECO:0007669"/>
    <property type="project" value="InterPro"/>
</dbReference>
<name>W9HD27_9PROT</name>
<dbReference type="InterPro" id="IPR006095">
    <property type="entry name" value="Glu/Leu/Phe/Val/Trp_DH"/>
</dbReference>
<keyword evidence="2 6" id="KW-0560">Oxidoreductase</keyword>
<evidence type="ECO:0000313" key="9">
    <source>
        <dbReference type="Proteomes" id="UP000019486"/>
    </source>
</evidence>
<dbReference type="PATRIC" id="fig|1385369.3.peg.1356"/>
<evidence type="ECO:0000256" key="6">
    <source>
        <dbReference type="RuleBase" id="RU004417"/>
    </source>
</evidence>
<dbReference type="GO" id="GO:0000166">
    <property type="term" value="F:nucleotide binding"/>
    <property type="evidence" value="ECO:0007669"/>
    <property type="project" value="UniProtKB-KW"/>
</dbReference>
<dbReference type="SMART" id="SM00839">
    <property type="entry name" value="ELFV_dehydrog"/>
    <property type="match status" value="1"/>
</dbReference>
<gene>
    <name evidence="8" type="ORF">N825_25140</name>
</gene>
<dbReference type="InterPro" id="IPR036291">
    <property type="entry name" value="NAD(P)-bd_dom_sf"/>
</dbReference>
<dbReference type="Gene3D" id="3.40.50.10860">
    <property type="entry name" value="Leucine Dehydrogenase, chain A, domain 1"/>
    <property type="match status" value="1"/>
</dbReference>
<evidence type="ECO:0000256" key="4">
    <source>
        <dbReference type="PIRSR" id="PIRSR000188-1"/>
    </source>
</evidence>
<proteinExistence type="inferred from homology"/>
<evidence type="ECO:0000259" key="7">
    <source>
        <dbReference type="SMART" id="SM00839"/>
    </source>
</evidence>
<dbReference type="PRINTS" id="PR00082">
    <property type="entry name" value="GLFDHDRGNASE"/>
</dbReference>
<dbReference type="AlphaFoldDB" id="W9HD27"/>
<reference evidence="8 9" key="1">
    <citation type="submission" date="2013-08" db="EMBL/GenBank/DDBJ databases">
        <title>The genome sequence of Skermanella stibiiresistens.</title>
        <authorList>
            <person name="Zhu W."/>
            <person name="Wang G."/>
        </authorList>
    </citation>
    <scope>NUCLEOTIDE SEQUENCE [LARGE SCALE GENOMIC DNA]</scope>
    <source>
        <strain evidence="8 9">SB22</strain>
    </source>
</reference>
<keyword evidence="3 5" id="KW-0520">NAD</keyword>
<dbReference type="Gene3D" id="3.40.50.720">
    <property type="entry name" value="NAD(P)-binding Rossmann-like Domain"/>
    <property type="match status" value="1"/>
</dbReference>
<dbReference type="EMBL" id="AVFL01000003">
    <property type="protein sequence ID" value="EWY41803.1"/>
    <property type="molecule type" value="Genomic_DNA"/>
</dbReference>
<dbReference type="InterPro" id="IPR006096">
    <property type="entry name" value="Glu/Leu/Phe/Val/Trp_DH_C"/>
</dbReference>
<keyword evidence="5" id="KW-0547">Nucleotide-binding</keyword>
<dbReference type="SUPFAM" id="SSF51735">
    <property type="entry name" value="NAD(P)-binding Rossmann-fold domains"/>
    <property type="match status" value="1"/>
</dbReference>
<keyword evidence="9" id="KW-1185">Reference proteome</keyword>
<comment type="caution">
    <text evidence="8">The sequence shown here is derived from an EMBL/GenBank/DDBJ whole genome shotgun (WGS) entry which is preliminary data.</text>
</comment>
<dbReference type="OrthoDB" id="9803297at2"/>
<dbReference type="SUPFAM" id="SSF53223">
    <property type="entry name" value="Aminoacid dehydrogenase-like, N-terminal domain"/>
    <property type="match status" value="1"/>
</dbReference>
<feature type="binding site" evidence="5">
    <location>
        <begin position="177"/>
        <end position="182"/>
    </location>
    <ligand>
        <name>NAD(+)</name>
        <dbReference type="ChEBI" id="CHEBI:57540"/>
    </ligand>
</feature>
<dbReference type="Proteomes" id="UP000019486">
    <property type="component" value="Unassembled WGS sequence"/>
</dbReference>
<feature type="active site" description="Proton donor/acceptor" evidence="4">
    <location>
        <position position="80"/>
    </location>
</feature>
<comment type="similarity">
    <text evidence="1 6">Belongs to the Glu/Leu/Phe/Val dehydrogenases family.</text>
</comment>
<dbReference type="InterPro" id="IPR046346">
    <property type="entry name" value="Aminoacid_DH-like_N_sf"/>
</dbReference>
<organism evidence="8 9">
    <name type="scientific">Skermanella stibiiresistens SB22</name>
    <dbReference type="NCBI Taxonomy" id="1385369"/>
    <lineage>
        <taxon>Bacteria</taxon>
        <taxon>Pseudomonadati</taxon>
        <taxon>Pseudomonadota</taxon>
        <taxon>Alphaproteobacteria</taxon>
        <taxon>Rhodospirillales</taxon>
        <taxon>Azospirillaceae</taxon>
        <taxon>Skermanella</taxon>
    </lineage>
</organism>
<dbReference type="Pfam" id="PF02812">
    <property type="entry name" value="ELFV_dehydrog_N"/>
    <property type="match status" value="1"/>
</dbReference>